<evidence type="ECO:0000313" key="2">
    <source>
        <dbReference type="Proteomes" id="UP000326678"/>
    </source>
</evidence>
<accession>A0A5P8VVQ1</accession>
<dbReference type="AlphaFoldDB" id="A0A5P8VVQ1"/>
<name>A0A5P8VVQ1_9NOSO</name>
<proteinExistence type="predicted"/>
<organism evidence="1 2">
    <name type="scientific">Nostoc sphaeroides CCNUC1</name>
    <dbReference type="NCBI Taxonomy" id="2653204"/>
    <lineage>
        <taxon>Bacteria</taxon>
        <taxon>Bacillati</taxon>
        <taxon>Cyanobacteriota</taxon>
        <taxon>Cyanophyceae</taxon>
        <taxon>Nostocales</taxon>
        <taxon>Nostocaceae</taxon>
        <taxon>Nostoc</taxon>
    </lineage>
</organism>
<dbReference type="KEGG" id="nsh:GXM_01973"/>
<evidence type="ECO:0000313" key="1">
    <source>
        <dbReference type="EMBL" id="QFS44498.1"/>
    </source>
</evidence>
<protein>
    <submittedName>
        <fullName evidence="1">IS200/IS605 family IS1341 subgroup transposase</fullName>
    </submittedName>
</protein>
<dbReference type="EMBL" id="CP045226">
    <property type="protein sequence ID" value="QFS44498.1"/>
    <property type="molecule type" value="Genomic_DNA"/>
</dbReference>
<reference evidence="1 2" key="1">
    <citation type="submission" date="2019-10" db="EMBL/GenBank/DDBJ databases">
        <title>Genomic and transcriptomic insights into the perfect genentic adaptation of a filamentous nitrogen-fixing cyanobacterium to rice fields.</title>
        <authorList>
            <person name="Chen Z."/>
        </authorList>
    </citation>
    <scope>NUCLEOTIDE SEQUENCE [LARGE SCALE GENOMIC DNA]</scope>
    <source>
        <strain evidence="1">CCNUC1</strain>
    </source>
</reference>
<keyword evidence="2" id="KW-1185">Reference proteome</keyword>
<sequence length="53" mass="5407">MKIYKAKASLGHKQSNATGVGTSTLVGANLAFASSDGECRIPDPLGRGVSTSR</sequence>
<dbReference type="Proteomes" id="UP000326678">
    <property type="component" value="Chromosome Gxm1"/>
</dbReference>
<gene>
    <name evidence="1" type="ORF">GXM_01973</name>
</gene>